<keyword evidence="9" id="KW-0539">Nucleus</keyword>
<feature type="region of interest" description="Disordered" evidence="10">
    <location>
        <begin position="203"/>
        <end position="251"/>
    </location>
</feature>
<keyword evidence="8" id="KW-0675">Receptor</keyword>
<dbReference type="Pfam" id="PF09465">
    <property type="entry name" value="LBR_tudor"/>
    <property type="match status" value="1"/>
</dbReference>
<protein>
    <recommendedName>
        <fullName evidence="12">Lamin-B receptor of TUDOR domain-containing protein</fullName>
    </recommendedName>
</protein>
<feature type="transmembrane region" description="Helical" evidence="11">
    <location>
        <begin position="370"/>
        <end position="389"/>
    </location>
</feature>
<dbReference type="Pfam" id="PF01222">
    <property type="entry name" value="ERG4_ERG24"/>
    <property type="match status" value="1"/>
</dbReference>
<keyword evidence="7 11" id="KW-0472">Membrane</keyword>
<dbReference type="Gene3D" id="2.30.30.140">
    <property type="match status" value="1"/>
</dbReference>
<dbReference type="Gene3D" id="1.20.120.1630">
    <property type="match status" value="1"/>
</dbReference>
<dbReference type="SUPFAM" id="SSF63748">
    <property type="entry name" value="Tudor/PWWP/MBT"/>
    <property type="match status" value="1"/>
</dbReference>
<feature type="transmembrane region" description="Helical" evidence="11">
    <location>
        <begin position="257"/>
        <end position="278"/>
    </location>
</feature>
<dbReference type="PANTHER" id="PTHR21257">
    <property type="entry name" value="DELTA(14)-STEROL REDUCTASE"/>
    <property type="match status" value="1"/>
</dbReference>
<feature type="transmembrane region" description="Helical" evidence="11">
    <location>
        <begin position="401"/>
        <end position="418"/>
    </location>
</feature>
<evidence type="ECO:0000256" key="4">
    <source>
        <dbReference type="ARBA" id="ARBA00022692"/>
    </source>
</evidence>
<dbReference type="InterPro" id="IPR019023">
    <property type="entry name" value="Lamin-B_rcpt_of_tudor"/>
</dbReference>
<evidence type="ECO:0000259" key="12">
    <source>
        <dbReference type="Pfam" id="PF09465"/>
    </source>
</evidence>
<evidence type="ECO:0000256" key="2">
    <source>
        <dbReference type="ARBA" id="ARBA00005402"/>
    </source>
</evidence>
<keyword evidence="5 11" id="KW-1133">Transmembrane helix</keyword>
<dbReference type="CDD" id="cd20381">
    <property type="entry name" value="Tudor_LBR"/>
    <property type="match status" value="1"/>
</dbReference>
<feature type="transmembrane region" description="Helical" evidence="11">
    <location>
        <begin position="298"/>
        <end position="319"/>
    </location>
</feature>
<feature type="transmembrane region" description="Helical" evidence="11">
    <location>
        <begin position="587"/>
        <end position="613"/>
    </location>
</feature>
<feature type="transmembrane region" description="Helical" evidence="11">
    <location>
        <begin position="340"/>
        <end position="358"/>
    </location>
</feature>
<evidence type="ECO:0000256" key="9">
    <source>
        <dbReference type="ARBA" id="ARBA00023242"/>
    </source>
</evidence>
<proteinExistence type="inferred from homology"/>
<feature type="transmembrane region" description="Helical" evidence="11">
    <location>
        <begin position="449"/>
        <end position="466"/>
    </location>
</feature>
<dbReference type="Proteomes" id="UP001234178">
    <property type="component" value="Unassembled WGS sequence"/>
</dbReference>
<feature type="compositionally biased region" description="Polar residues" evidence="10">
    <location>
        <begin position="225"/>
        <end position="244"/>
    </location>
</feature>
<evidence type="ECO:0000256" key="1">
    <source>
        <dbReference type="ARBA" id="ARBA00004473"/>
    </source>
</evidence>
<feature type="transmembrane region" description="Helical" evidence="11">
    <location>
        <begin position="486"/>
        <end position="507"/>
    </location>
</feature>
<feature type="transmembrane region" description="Helical" evidence="11">
    <location>
        <begin position="514"/>
        <end position="532"/>
    </location>
</feature>
<keyword evidence="3" id="KW-0597">Phosphoprotein</keyword>
<keyword evidence="6" id="KW-0238">DNA-binding</keyword>
<evidence type="ECO:0000256" key="5">
    <source>
        <dbReference type="ARBA" id="ARBA00022989"/>
    </source>
</evidence>
<evidence type="ECO:0000256" key="6">
    <source>
        <dbReference type="ARBA" id="ARBA00023125"/>
    </source>
</evidence>
<feature type="compositionally biased region" description="Basic residues" evidence="10">
    <location>
        <begin position="78"/>
        <end position="100"/>
    </location>
</feature>
<evidence type="ECO:0000256" key="3">
    <source>
        <dbReference type="ARBA" id="ARBA00022553"/>
    </source>
</evidence>
<evidence type="ECO:0000313" key="14">
    <source>
        <dbReference type="Proteomes" id="UP001234178"/>
    </source>
</evidence>
<dbReference type="EMBL" id="JAOYFB010000040">
    <property type="protein sequence ID" value="KAK4036327.1"/>
    <property type="molecule type" value="Genomic_DNA"/>
</dbReference>
<feature type="domain" description="Lamin-B receptor of TUDOR" evidence="12">
    <location>
        <begin position="6"/>
        <end position="54"/>
    </location>
</feature>
<comment type="similarity">
    <text evidence="2">Belongs to the ERG4/ERG24 family.</text>
</comment>
<feature type="compositionally biased region" description="Basic and acidic residues" evidence="10">
    <location>
        <begin position="67"/>
        <end position="77"/>
    </location>
</feature>
<reference evidence="13 14" key="1">
    <citation type="journal article" date="2023" name="Nucleic Acids Res.">
        <title>The hologenome of Daphnia magna reveals possible DNA methylation and microbiome-mediated evolution of the host genome.</title>
        <authorList>
            <person name="Chaturvedi A."/>
            <person name="Li X."/>
            <person name="Dhandapani V."/>
            <person name="Marshall H."/>
            <person name="Kissane S."/>
            <person name="Cuenca-Cambronero M."/>
            <person name="Asole G."/>
            <person name="Calvet F."/>
            <person name="Ruiz-Romero M."/>
            <person name="Marangio P."/>
            <person name="Guigo R."/>
            <person name="Rago D."/>
            <person name="Mirbahai L."/>
            <person name="Eastwood N."/>
            <person name="Colbourne J.K."/>
            <person name="Zhou J."/>
            <person name="Mallon E."/>
            <person name="Orsini L."/>
        </authorList>
    </citation>
    <scope>NUCLEOTIDE SEQUENCE [LARGE SCALE GENOMIC DNA]</scope>
    <source>
        <strain evidence="13">LRV0_1</strain>
    </source>
</reference>
<feature type="transmembrane region" description="Helical" evidence="11">
    <location>
        <begin position="424"/>
        <end position="442"/>
    </location>
</feature>
<name>A0ABR0B3R7_9CRUS</name>
<feature type="region of interest" description="Disordered" evidence="10">
    <location>
        <begin position="161"/>
        <end position="182"/>
    </location>
</feature>
<dbReference type="PANTHER" id="PTHR21257:SF55">
    <property type="entry name" value="DELTA(14)-STEROL REDUCTASE LBR"/>
    <property type="match status" value="1"/>
</dbReference>
<evidence type="ECO:0000256" key="10">
    <source>
        <dbReference type="SAM" id="MobiDB-lite"/>
    </source>
</evidence>
<gene>
    <name evidence="13" type="ORF">OUZ56_028388</name>
</gene>
<sequence>MSSQKKYYQNGESVFGLWPGSGGLYFKGVVVNRDPVTGFYDVKFEEGTTYTLHGKHVKAADTFKALEPKSAQRGDAKRGRRTTSRSRSRSRSKTPGRKTVGKSPVREAKSLLIGSSAKKIQQRKNESITGISPERELAKRRVKMEPKDEVLSVSHVIRRSPRVQSEKRYFEEDEKSLEDLSLSRRKSSRLAVKVRVSIPMDQLDKDTFSDDGSSNELSVKPNGKDTVSSTQPAIDSIPSHPQVSSGGGQEMETTNSFTATLTAILLGNLPLVLFLYLLCKENKCLFQGIPPFALPDLLSLYNPFVSMGVELFYLAIFLLSMLPVGEVIQICEGQYLRRNSFVSAVLLISSLLASKHYFRFSASNVLSHFPQFVIPNFVVSFVLAIIVLYREWQNRSNDTSIISHFVIGSSLHATISGVNIKGWVHRAVFITVIVLHFLVLEANVEKNGVISPTLVFGAAMQVFYSVEALWNDGNLIHSFDFLHLKTGWAYLTMNAYPLITFLITLCLVNSRIELSYVALAPIGLLFFLGLWIKVRSNAQKTAFFKDPDHPSFANMEILTSASGKLLISGWWGWIRHPNYLGDILMHWAFVLPCGFQMVLPYVIAMFVTICLVYRAKESDLAEKLKYGPSWDRYCQRVPSRLIPRVF</sequence>
<keyword evidence="14" id="KW-1185">Reference proteome</keyword>
<dbReference type="InterPro" id="IPR001171">
    <property type="entry name" value="ERG24_DHCR-like"/>
</dbReference>
<evidence type="ECO:0000256" key="11">
    <source>
        <dbReference type="SAM" id="Phobius"/>
    </source>
</evidence>
<evidence type="ECO:0000313" key="13">
    <source>
        <dbReference type="EMBL" id="KAK4036327.1"/>
    </source>
</evidence>
<accession>A0ABR0B3R7</accession>
<evidence type="ECO:0000256" key="7">
    <source>
        <dbReference type="ARBA" id="ARBA00023136"/>
    </source>
</evidence>
<evidence type="ECO:0000256" key="8">
    <source>
        <dbReference type="ARBA" id="ARBA00023170"/>
    </source>
</evidence>
<comment type="subcellular location">
    <subcellularLocation>
        <location evidence="1">Nucleus inner membrane</location>
        <topology evidence="1">Multi-pass membrane protein</topology>
    </subcellularLocation>
</comment>
<comment type="caution">
    <text evidence="13">The sequence shown here is derived from an EMBL/GenBank/DDBJ whole genome shotgun (WGS) entry which is preliminary data.</text>
</comment>
<feature type="region of interest" description="Disordered" evidence="10">
    <location>
        <begin position="67"/>
        <end position="108"/>
    </location>
</feature>
<organism evidence="13 14">
    <name type="scientific">Daphnia magna</name>
    <dbReference type="NCBI Taxonomy" id="35525"/>
    <lineage>
        <taxon>Eukaryota</taxon>
        <taxon>Metazoa</taxon>
        <taxon>Ecdysozoa</taxon>
        <taxon>Arthropoda</taxon>
        <taxon>Crustacea</taxon>
        <taxon>Branchiopoda</taxon>
        <taxon>Diplostraca</taxon>
        <taxon>Cladocera</taxon>
        <taxon>Anomopoda</taxon>
        <taxon>Daphniidae</taxon>
        <taxon>Daphnia</taxon>
    </lineage>
</organism>
<keyword evidence="4 11" id="KW-0812">Transmembrane</keyword>